<feature type="compositionally biased region" description="Basic and acidic residues" evidence="2">
    <location>
        <begin position="489"/>
        <end position="508"/>
    </location>
</feature>
<evidence type="ECO:0000256" key="2">
    <source>
        <dbReference type="SAM" id="MobiDB-lite"/>
    </source>
</evidence>
<feature type="region of interest" description="Disordered" evidence="2">
    <location>
        <begin position="456"/>
        <end position="1486"/>
    </location>
</feature>
<feature type="compositionally biased region" description="Basic and acidic residues" evidence="2">
    <location>
        <begin position="1118"/>
        <end position="1138"/>
    </location>
</feature>
<name>A0A6P8I727_ACTTE</name>
<dbReference type="OrthoDB" id="10256849at2759"/>
<feature type="compositionally biased region" description="Polar residues" evidence="2">
    <location>
        <begin position="1399"/>
        <end position="1412"/>
    </location>
</feature>
<evidence type="ECO:0000313" key="5">
    <source>
        <dbReference type="Proteomes" id="UP000515163"/>
    </source>
</evidence>
<dbReference type="RefSeq" id="XP_031560847.1">
    <property type="nucleotide sequence ID" value="XM_031704987.1"/>
</dbReference>
<evidence type="ECO:0000256" key="1">
    <source>
        <dbReference type="SAM" id="Coils"/>
    </source>
</evidence>
<keyword evidence="1" id="KW-0175">Coiled coil</keyword>
<feature type="compositionally biased region" description="Polar residues" evidence="2">
    <location>
        <begin position="1195"/>
        <end position="1208"/>
    </location>
</feature>
<feature type="compositionally biased region" description="Polar residues" evidence="2">
    <location>
        <begin position="1345"/>
        <end position="1356"/>
    </location>
</feature>
<dbReference type="InterPro" id="IPR024835">
    <property type="entry name" value="SYCP2-like"/>
</dbReference>
<feature type="compositionally biased region" description="Acidic residues" evidence="2">
    <location>
        <begin position="1234"/>
        <end position="1246"/>
    </location>
</feature>
<dbReference type="InterPro" id="IPR040560">
    <property type="entry name" value="SYCP2_SLD"/>
</dbReference>
<feature type="compositionally biased region" description="Basic and acidic residues" evidence="2">
    <location>
        <begin position="643"/>
        <end position="659"/>
    </location>
</feature>
<feature type="compositionally biased region" description="Basic and acidic residues" evidence="2">
    <location>
        <begin position="1211"/>
        <end position="1220"/>
    </location>
</feature>
<feature type="compositionally biased region" description="Basic and acidic residues" evidence="2">
    <location>
        <begin position="1048"/>
        <end position="1061"/>
    </location>
</feature>
<feature type="compositionally biased region" description="Polar residues" evidence="2">
    <location>
        <begin position="899"/>
        <end position="911"/>
    </location>
</feature>
<feature type="domain" description="Synaptonemal complex protein 2 Spt16M-like" evidence="4">
    <location>
        <begin position="252"/>
        <end position="368"/>
    </location>
</feature>
<feature type="compositionally biased region" description="Basic and acidic residues" evidence="2">
    <location>
        <begin position="1178"/>
        <end position="1192"/>
    </location>
</feature>
<feature type="compositionally biased region" description="Polar residues" evidence="2">
    <location>
        <begin position="1258"/>
        <end position="1267"/>
    </location>
</feature>
<reference evidence="6" key="1">
    <citation type="submission" date="2025-08" db="UniProtKB">
        <authorList>
            <consortium name="RefSeq"/>
        </authorList>
    </citation>
    <scope>IDENTIFICATION</scope>
    <source>
        <tissue evidence="6">Tentacle</tissue>
    </source>
</reference>
<dbReference type="InParanoid" id="A0A6P8I727"/>
<protein>
    <submittedName>
        <fullName evidence="6">Synaptonemal complex protein 2-like</fullName>
    </submittedName>
</protein>
<feature type="compositionally biased region" description="Basic residues" evidence="2">
    <location>
        <begin position="606"/>
        <end position="617"/>
    </location>
</feature>
<organism evidence="5 6">
    <name type="scientific">Actinia tenebrosa</name>
    <name type="common">Australian red waratah sea anemone</name>
    <dbReference type="NCBI Taxonomy" id="6105"/>
    <lineage>
        <taxon>Eukaryota</taxon>
        <taxon>Metazoa</taxon>
        <taxon>Cnidaria</taxon>
        <taxon>Anthozoa</taxon>
        <taxon>Hexacorallia</taxon>
        <taxon>Actiniaria</taxon>
        <taxon>Actiniidae</taxon>
        <taxon>Actinia</taxon>
    </lineage>
</organism>
<feature type="compositionally biased region" description="Basic and acidic residues" evidence="2">
    <location>
        <begin position="555"/>
        <end position="567"/>
    </location>
</feature>
<feature type="compositionally biased region" description="Basic and acidic residues" evidence="2">
    <location>
        <begin position="737"/>
        <end position="768"/>
    </location>
</feature>
<proteinExistence type="predicted"/>
<accession>A0A6P8I727</accession>
<dbReference type="Pfam" id="PF04803">
    <property type="entry name" value="Cor1"/>
    <property type="match status" value="1"/>
</dbReference>
<keyword evidence="5" id="KW-1185">Reference proteome</keyword>
<feature type="compositionally biased region" description="Low complexity" evidence="2">
    <location>
        <begin position="1379"/>
        <end position="1388"/>
    </location>
</feature>
<dbReference type="PANTHER" id="PTHR15607">
    <property type="entry name" value="SYNAPTONEMAL COMPLEX PROTEIN-RELATED"/>
    <property type="match status" value="1"/>
</dbReference>
<dbReference type="InterPro" id="IPR006888">
    <property type="entry name" value="XLR/SYCP3/FAM9_dom"/>
</dbReference>
<feature type="compositionally biased region" description="Acidic residues" evidence="2">
    <location>
        <begin position="1086"/>
        <end position="1095"/>
    </location>
</feature>
<feature type="compositionally biased region" description="Polar residues" evidence="2">
    <location>
        <begin position="696"/>
        <end position="705"/>
    </location>
</feature>
<dbReference type="KEGG" id="aten:116296878"/>
<feature type="compositionally biased region" description="Basic and acidic residues" evidence="2">
    <location>
        <begin position="978"/>
        <end position="995"/>
    </location>
</feature>
<gene>
    <name evidence="6" type="primary">LOC116296878</name>
</gene>
<feature type="compositionally biased region" description="Polar residues" evidence="2">
    <location>
        <begin position="1145"/>
        <end position="1165"/>
    </location>
</feature>
<feature type="compositionally biased region" description="Basic and acidic residues" evidence="2">
    <location>
        <begin position="846"/>
        <end position="876"/>
    </location>
</feature>
<dbReference type="PANTHER" id="PTHR15607:SF18">
    <property type="entry name" value="SYNAPTONEMAL COMPLEX PROTEIN 2-LIKE ISOFORM X1"/>
    <property type="match status" value="1"/>
</dbReference>
<feature type="compositionally biased region" description="Basic and acidic residues" evidence="2">
    <location>
        <begin position="460"/>
        <end position="470"/>
    </location>
</feature>
<sequence>MPPKIPEIIMMDMVKMFENPKKQYIKFCKDIRQDIETKSFKTFTSRLNCFIDMLCSDDISKETATMKIEEFVNQGMVEIMLWDAFVNLISQPVSPTITNALVALLQTLCNITDNSISAAKEQVCVFLPYLLRDVISNEKNEHRLRIEGTKLINHLLEQNPIELREQIEKLKNQRTIREDVGTLITNAADFELQAQVLEMVFRLVPASERIECVSSWFENEDLQNLFLNIEDKAFEAGCRKFLNKTNENKKGVFSIPCQMVLFGSQQIPLAKDVGSGNHWLDFNLGSKTLKFFFEEKEDIPSEDEDDDIWWRTVTIELDNVVDCKLLEQEDAIILKITLKDNVTSLVPSWSPTDVRVIQIKFGSDCDVDKLREVLERFSWIRPDRFSSSPKASVSIFSVHLADRQKGQMTVVPTMDSKPPEVLVEEDSIEDEVLVNHSDITVSLDDKGMEESEELLPALDKPQEQLDKTKPESQVYPVEKTDDLQPTDSQELKADYSSRDVNDIVDQRSLRSSNTKTAEDNLEQNQKTIDKDDIGRSTNPVGENDDLNKAQDAIEDEHNEKNIGEEKQKRKARDKNTKASASIPPKKTSHSNDESESGTESCASTRSSRRSPRGRASSKRTNSPLPVEIIKSDRRKSTSSSDKSSTDSENEKNDSLEPKKLKTYPSAFNVAKRMEAKKNTMLTNNSQEIKKKVFGQRGSSFGQKTSLHIMAPARRSDHFKGRKPAALQDKQPSKKHFQNKDTRTKKQATEQENSDSDHTTKEDNEKEVIQDSFPIDDSPEEPGPKAKHSLVPCKSVREKRIPRDTAAFQQGRKKRASVSPGLSAITEEKSPVDIPLVKKTPQATRAPAKDKPAESSESRTKKRGREVEAFGDNEKAQESGNTSEDTLLYEAASKRKTRSNAKTSDQSKASRSNKVDSAKERNKHSTKLKEKQDKIDFEREFDFDLPDLTVMPAEKPLVGEGEKLGQESAALPSNTFSFEDNRKSRDKSAADEKGMPLDDDDEDDVVYMPFQEYTMAETRDKPQDTSSGKTGDRERIEEDFDSVLYQEDSTDKKKSKPFENSKSRNLRKKKENSKQLRQRLSKRGFSEDDLDEDSDLPNEYKSPKRRKTYGKNQTQKYSSKLEENWTKDTDKENKKRTTDVPRMGWQISSKEGTSKSIQLKSSPRPSNKSDEEFQSGYESDDRDRDPPEYHQRYTEAYSNKRQAARNPQSRKGKGEQLESKKQSKSVSKPKNRVEDMEEEDDDDEETNEVLKLRRFCQDITASKSSTPASELPLRKRRDEETEDGKPAKKLKDSKIQSKYNEQMSDKSGKNSPKHLKHHGKNVETFADHSVPRSRLNMNESRFGPRQVNTSKYETPRTTPGRLNDSGLGRSIGTGSRKRTSVTSSTASTTPKGRKKGELRVTTSISKTPITPRTSAIMKRIDEEEDFGHSKKPRQIFVDWTSSGPSRTVSTPYQDPYSPEINNDDHQDREQKRAHERLIGKGDHNPNIKPRQLFRQVVNEHSPEEELEEETLYDQSSSYEDMRDISDMLSGLGGNLTERLRRKRHNLQRFCKRTMDVTIETINRHFEQNLSNRDKIIDSFNDQFLEEIKILKDEMDKAKKTEEQILARIEEDIKILKTRRILQENKIKGLRNLCVEFQNEMIKGSDSQPDHQDAFQDEIRQELTHIQQHFLLEAQKQDRENLRRSLRSVLDATTM</sequence>
<dbReference type="Proteomes" id="UP000515163">
    <property type="component" value="Unplaced"/>
</dbReference>
<evidence type="ECO:0000313" key="6">
    <source>
        <dbReference type="RefSeq" id="XP_031560847.1"/>
    </source>
</evidence>
<feature type="coiled-coil region" evidence="1">
    <location>
        <begin position="1579"/>
        <end position="1624"/>
    </location>
</feature>
<feature type="compositionally biased region" description="Basic residues" evidence="2">
    <location>
        <begin position="1063"/>
        <end position="1081"/>
    </location>
</feature>
<feature type="compositionally biased region" description="Basic and acidic residues" evidence="2">
    <location>
        <begin position="1461"/>
        <end position="1484"/>
    </location>
</feature>
<feature type="compositionally biased region" description="Basic and acidic residues" evidence="2">
    <location>
        <begin position="1271"/>
        <end position="1294"/>
    </location>
</feature>
<evidence type="ECO:0000259" key="3">
    <source>
        <dbReference type="Pfam" id="PF04803"/>
    </source>
</evidence>
<feature type="domain" description="XLR/SYCP3/FAM9" evidence="3">
    <location>
        <begin position="1537"/>
        <end position="1666"/>
    </location>
</feature>
<feature type="compositionally biased region" description="Basic and acidic residues" evidence="2">
    <location>
        <begin position="926"/>
        <end position="941"/>
    </location>
</feature>
<feature type="compositionally biased region" description="Polar residues" evidence="2">
    <location>
        <begin position="1438"/>
        <end position="1451"/>
    </location>
</feature>
<dbReference type="FunCoup" id="A0A6P8I727">
    <property type="interactions" value="314"/>
</dbReference>
<evidence type="ECO:0000259" key="4">
    <source>
        <dbReference type="Pfam" id="PF18584"/>
    </source>
</evidence>
<dbReference type="Pfam" id="PF18584">
    <property type="entry name" value="SYCP2_SLD"/>
    <property type="match status" value="1"/>
</dbReference>
<dbReference type="GeneID" id="116296878"/>